<dbReference type="InterPro" id="IPR036097">
    <property type="entry name" value="HisK_dim/P_sf"/>
</dbReference>
<evidence type="ECO:0000256" key="2">
    <source>
        <dbReference type="ARBA" id="ARBA00012438"/>
    </source>
</evidence>
<dbReference type="InterPro" id="IPR004358">
    <property type="entry name" value="Sig_transdc_His_kin-like_C"/>
</dbReference>
<dbReference type="SMART" id="SM00388">
    <property type="entry name" value="HisKA"/>
    <property type="match status" value="1"/>
</dbReference>
<dbReference type="CDD" id="cd00082">
    <property type="entry name" value="HisKA"/>
    <property type="match status" value="1"/>
</dbReference>
<dbReference type="SUPFAM" id="SSF55874">
    <property type="entry name" value="ATPase domain of HSP90 chaperone/DNA topoisomerase II/histidine kinase"/>
    <property type="match status" value="1"/>
</dbReference>
<evidence type="ECO:0000256" key="1">
    <source>
        <dbReference type="ARBA" id="ARBA00000085"/>
    </source>
</evidence>
<dbReference type="EMBL" id="WHJG01000080">
    <property type="protein sequence ID" value="NHZ84061.1"/>
    <property type="molecule type" value="Genomic_DNA"/>
</dbReference>
<keyword evidence="6" id="KW-1185">Reference proteome</keyword>
<dbReference type="InterPro" id="IPR036890">
    <property type="entry name" value="HATPase_C_sf"/>
</dbReference>
<dbReference type="PRINTS" id="PR00344">
    <property type="entry name" value="BCTRLSENSOR"/>
</dbReference>
<dbReference type="SMART" id="SM00387">
    <property type="entry name" value="HATPase_c"/>
    <property type="match status" value="1"/>
</dbReference>
<accession>A0ABX0NKC4</accession>
<dbReference type="Gene3D" id="3.30.565.10">
    <property type="entry name" value="Histidine kinase-like ATPase, C-terminal domain"/>
    <property type="match status" value="1"/>
</dbReference>
<dbReference type="PANTHER" id="PTHR43065">
    <property type="entry name" value="SENSOR HISTIDINE KINASE"/>
    <property type="match status" value="1"/>
</dbReference>
<dbReference type="SUPFAM" id="SSF47384">
    <property type="entry name" value="Homodimeric domain of signal transducing histidine kinase"/>
    <property type="match status" value="1"/>
</dbReference>
<dbReference type="EC" id="2.7.13.3" evidence="2"/>
<reference evidence="5 6" key="1">
    <citation type="submission" date="2019-10" db="EMBL/GenBank/DDBJ databases">
        <title>Taxonomy of Antarctic Massilia spp.: description of Massilia rubra sp. nov., Massilia aquatica sp. nov., Massilia mucilaginosa sp. nov., Massilia frigida sp. nov. isolated from streams, lakes and regoliths.</title>
        <authorList>
            <person name="Holochova P."/>
            <person name="Sedlacek I."/>
            <person name="Kralova S."/>
            <person name="Maslanova I."/>
            <person name="Busse H.-J."/>
            <person name="Stankova E."/>
            <person name="Vrbovska V."/>
            <person name="Kovarovic V."/>
            <person name="Bartak M."/>
            <person name="Svec P."/>
            <person name="Pantucek R."/>
        </authorList>
    </citation>
    <scope>NUCLEOTIDE SEQUENCE [LARGE SCALE GENOMIC DNA]</scope>
    <source>
        <strain evidence="5 6">CCM 8695</strain>
    </source>
</reference>
<keyword evidence="3" id="KW-0597">Phosphoprotein</keyword>
<dbReference type="PANTHER" id="PTHR43065:SF50">
    <property type="entry name" value="HISTIDINE KINASE"/>
    <property type="match status" value="1"/>
</dbReference>
<name>A0ABX0NKC4_9BURK</name>
<evidence type="ECO:0000313" key="6">
    <source>
        <dbReference type="Proteomes" id="UP000621455"/>
    </source>
</evidence>
<dbReference type="Proteomes" id="UP000621455">
    <property type="component" value="Unassembled WGS sequence"/>
</dbReference>
<organism evidence="5 6">
    <name type="scientific">Massilia frigida</name>
    <dbReference type="NCBI Taxonomy" id="2609281"/>
    <lineage>
        <taxon>Bacteria</taxon>
        <taxon>Pseudomonadati</taxon>
        <taxon>Pseudomonadota</taxon>
        <taxon>Betaproteobacteria</taxon>
        <taxon>Burkholderiales</taxon>
        <taxon>Oxalobacteraceae</taxon>
        <taxon>Telluria group</taxon>
        <taxon>Massilia</taxon>
    </lineage>
</organism>
<feature type="domain" description="Histidine kinase" evidence="4">
    <location>
        <begin position="66"/>
        <end position="311"/>
    </location>
</feature>
<comment type="caution">
    <text evidence="5">The sequence shown here is derived from an EMBL/GenBank/DDBJ whole genome shotgun (WGS) entry which is preliminary data.</text>
</comment>
<sequence length="317" mass="34956">MQWRLLVHRLRYLLRTSGVIDALACSEASLSQANAALTEMNEKFALAHVQLLQSEKMASIGQLAAGVAHEINNPIGYIISNFGTLETYLEKLFTMLGVYEGAEQLIGSLDALTRLKATRIELEMDLLREDIPAIVAESREGLSRIKDIVLSLKDFARLDSIPAWHFDNIHKGIDSTLKVINNEIKFRAEVIKEYGNVRDIECVLPQLNQVFMNIIINAAHAMPENGGKIKIRTYEDGDDAVVEISDNGNGISESDLSRIFDPFFTTKPVGKGTGLGLSIAYGIINSHRGKIIVDSAIGTGTTFRITLPLRQPPIHSS</sequence>
<dbReference type="Gene3D" id="1.10.287.130">
    <property type="match status" value="1"/>
</dbReference>
<dbReference type="PROSITE" id="PS50109">
    <property type="entry name" value="HIS_KIN"/>
    <property type="match status" value="1"/>
</dbReference>
<protein>
    <recommendedName>
        <fullName evidence="2">histidine kinase</fullName>
        <ecNumber evidence="2">2.7.13.3</ecNumber>
    </recommendedName>
</protein>
<proteinExistence type="predicted"/>
<dbReference type="Pfam" id="PF02518">
    <property type="entry name" value="HATPase_c"/>
    <property type="match status" value="1"/>
</dbReference>
<evidence type="ECO:0000259" key="4">
    <source>
        <dbReference type="PROSITE" id="PS50109"/>
    </source>
</evidence>
<comment type="catalytic activity">
    <reaction evidence="1">
        <text>ATP + protein L-histidine = ADP + protein N-phospho-L-histidine.</text>
        <dbReference type="EC" id="2.7.13.3"/>
    </reaction>
</comment>
<dbReference type="InterPro" id="IPR003594">
    <property type="entry name" value="HATPase_dom"/>
</dbReference>
<evidence type="ECO:0000256" key="3">
    <source>
        <dbReference type="ARBA" id="ARBA00022553"/>
    </source>
</evidence>
<gene>
    <name evidence="5" type="ORF">F2P44_33080</name>
</gene>
<dbReference type="InterPro" id="IPR005467">
    <property type="entry name" value="His_kinase_dom"/>
</dbReference>
<dbReference type="InterPro" id="IPR003661">
    <property type="entry name" value="HisK_dim/P_dom"/>
</dbReference>
<evidence type="ECO:0000313" key="5">
    <source>
        <dbReference type="EMBL" id="NHZ84061.1"/>
    </source>
</evidence>